<evidence type="ECO:0000256" key="1">
    <source>
        <dbReference type="ARBA" id="ARBA00022512"/>
    </source>
</evidence>
<gene>
    <name evidence="9" type="ORF">GLOB47_1135</name>
</gene>
<sequence length="550" mass="57621">MKKVWKGAAAAIAALSLGVTGFVGATSAYAETVTTGSITITDDATTARAYNAYQIFEGEYDTETEALSNVEWGKGITAAGQAALITEVRTQVTEFNKTATTENRITLSDTPTAADVAKAIADLRLGANSAGAKALANVFKTAGTLSSTKTALAKDGDQYKAEGIATGYYLIEDSTNLGDNKHEAKTSFLLQVVGDAEATPKREVPTVTKEVEDEKNEGTGTEWGDSADHEIGEEFRFKLNANVPANANLADYATYKLVFNDSMSAGLTWNSIESVTVKPTGASSITIPAKTASAAGYELSDNAVADATGPLAWTLTIANIRDFLSAEQFVGGFDVTVTYKAQLNADAYVNDANGTTTNKNDVDLSFSNNPNVDTEMGKTPKDEVYVFTFKVNALKTKGDGTTALEGAGFTIYKGEKNDSNKMSFVWNATKNAYVVAPAGTQGAVTEVFSKADGNFSFQGLEEGTYIVSETTTPAGYNTAADTTVVIGANHSGNNVEFTQDTTTSITVINTPGSSLPETGGMGTTILYAAGAAIVLIAGIGLAVTLRRRQA</sequence>
<feature type="chain" id="PRO_5012601097" evidence="7">
    <location>
        <begin position="31"/>
        <end position="550"/>
    </location>
</feature>
<dbReference type="PROSITE" id="PS50847">
    <property type="entry name" value="GRAM_POS_ANCHORING"/>
    <property type="match status" value="1"/>
</dbReference>
<keyword evidence="2" id="KW-0964">Secreted</keyword>
<evidence type="ECO:0000256" key="2">
    <source>
        <dbReference type="ARBA" id="ARBA00022525"/>
    </source>
</evidence>
<dbReference type="EMBL" id="MF043379">
    <property type="protein sequence ID" value="ASS31185.1"/>
    <property type="molecule type" value="Genomic_DNA"/>
</dbReference>
<dbReference type="Gene3D" id="2.60.40.740">
    <property type="match status" value="1"/>
</dbReference>
<keyword evidence="4" id="KW-0572">Peptidoglycan-anchor</keyword>
<evidence type="ECO:0000259" key="8">
    <source>
        <dbReference type="PROSITE" id="PS50847"/>
    </source>
</evidence>
<dbReference type="NCBIfam" id="TIGR04226">
    <property type="entry name" value="RrgB_K2N_iso_D2"/>
    <property type="match status" value="1"/>
</dbReference>
<dbReference type="SUPFAM" id="SSF117074">
    <property type="entry name" value="Hypothetical protein PA1324"/>
    <property type="match status" value="1"/>
</dbReference>
<dbReference type="InterPro" id="IPR019931">
    <property type="entry name" value="LPXTG_anchor"/>
</dbReference>
<dbReference type="NCBIfam" id="TIGR01167">
    <property type="entry name" value="LPXTG_anchor"/>
    <property type="match status" value="1"/>
</dbReference>
<organism evidence="9">
    <name type="scientific">Bifidobacterium pseudolongum</name>
    <dbReference type="NCBI Taxonomy" id="1694"/>
    <lineage>
        <taxon>Bacteria</taxon>
        <taxon>Bacillati</taxon>
        <taxon>Actinomycetota</taxon>
        <taxon>Actinomycetes</taxon>
        <taxon>Bifidobacteriales</taxon>
        <taxon>Bifidobacteriaceae</taxon>
        <taxon>Bifidobacterium</taxon>
    </lineage>
</organism>
<feature type="transmembrane region" description="Helical" evidence="6">
    <location>
        <begin position="525"/>
        <end position="545"/>
    </location>
</feature>
<dbReference type="AlphaFoldDB" id="A0A223AB51"/>
<feature type="domain" description="Gram-positive cocci surface proteins LPxTG" evidence="8">
    <location>
        <begin position="515"/>
        <end position="550"/>
    </location>
</feature>
<keyword evidence="6" id="KW-1133">Transmembrane helix</keyword>
<keyword evidence="1" id="KW-0134">Cell wall</keyword>
<evidence type="ECO:0000256" key="6">
    <source>
        <dbReference type="SAM" id="Phobius"/>
    </source>
</evidence>
<evidence type="ECO:0000256" key="4">
    <source>
        <dbReference type="ARBA" id="ARBA00023088"/>
    </source>
</evidence>
<feature type="region of interest" description="Disordered" evidence="5">
    <location>
        <begin position="200"/>
        <end position="226"/>
    </location>
</feature>
<evidence type="ECO:0000256" key="3">
    <source>
        <dbReference type="ARBA" id="ARBA00022729"/>
    </source>
</evidence>
<keyword evidence="3 7" id="KW-0732">Signal</keyword>
<dbReference type="Gene3D" id="2.60.40.10">
    <property type="entry name" value="Immunoglobulins"/>
    <property type="match status" value="1"/>
</dbReference>
<accession>A0A223AB51</accession>
<proteinExistence type="predicted"/>
<dbReference type="InterPro" id="IPR032334">
    <property type="entry name" value="GramPos_pilinBB"/>
</dbReference>
<evidence type="ECO:0000256" key="5">
    <source>
        <dbReference type="SAM" id="MobiDB-lite"/>
    </source>
</evidence>
<feature type="compositionally biased region" description="Basic and acidic residues" evidence="5">
    <location>
        <begin position="200"/>
        <end position="212"/>
    </location>
</feature>
<dbReference type="InterPro" id="IPR013783">
    <property type="entry name" value="Ig-like_fold"/>
</dbReference>
<dbReference type="Pfam" id="PF16569">
    <property type="entry name" value="GramPos_pilinBB"/>
    <property type="match status" value="1"/>
</dbReference>
<evidence type="ECO:0000256" key="7">
    <source>
        <dbReference type="SAM" id="SignalP"/>
    </source>
</evidence>
<dbReference type="InterPro" id="IPR041033">
    <property type="entry name" value="SpaA_PFL_dom_1"/>
</dbReference>
<keyword evidence="6" id="KW-0812">Transmembrane</keyword>
<protein>
    <submittedName>
        <fullName evidence="9">Cell surface protein</fullName>
    </submittedName>
</protein>
<dbReference type="InterPro" id="IPR026466">
    <property type="entry name" value="Fim_isopep_form_D2_dom"/>
</dbReference>
<evidence type="ECO:0000313" key="9">
    <source>
        <dbReference type="EMBL" id="ASS31185.1"/>
    </source>
</evidence>
<feature type="signal peptide" evidence="7">
    <location>
        <begin position="1"/>
        <end position="30"/>
    </location>
</feature>
<name>A0A223AB51_9BIFI</name>
<dbReference type="Pfam" id="PF17802">
    <property type="entry name" value="SpaA"/>
    <property type="match status" value="1"/>
</dbReference>
<dbReference type="GO" id="GO:0005975">
    <property type="term" value="P:carbohydrate metabolic process"/>
    <property type="evidence" value="ECO:0007669"/>
    <property type="project" value="UniProtKB-ARBA"/>
</dbReference>
<keyword evidence="6" id="KW-0472">Membrane</keyword>
<reference evidence="9" key="1">
    <citation type="submission" date="2017-05" db="EMBL/GenBank/DDBJ databases">
        <title>The fimbriome of the genus Bifidobacterium.</title>
        <authorList>
            <person name="Lugli G.A."/>
            <person name="Milani C."/>
            <person name="Mancino W."/>
        </authorList>
    </citation>
    <scope>NUCLEOTIDE SEQUENCE</scope>
    <source>
        <strain evidence="9">GLOB47</strain>
    </source>
</reference>